<keyword evidence="1 3" id="KW-0378">Hydrolase</keyword>
<feature type="domain" description="Amidohydrolase-related" evidence="2">
    <location>
        <begin position="55"/>
        <end position="404"/>
    </location>
</feature>
<dbReference type="InterPro" id="IPR050287">
    <property type="entry name" value="MTA/SAH_deaminase"/>
</dbReference>
<protein>
    <submittedName>
        <fullName evidence="3">Amidohydrolase</fullName>
    </submittedName>
</protein>
<comment type="caution">
    <text evidence="3">The sequence shown here is derived from an EMBL/GenBank/DDBJ whole genome shotgun (WGS) entry which is preliminary data.</text>
</comment>
<evidence type="ECO:0000313" key="3">
    <source>
        <dbReference type="EMBL" id="MST69419.1"/>
    </source>
</evidence>
<dbReference type="SUPFAM" id="SSF51556">
    <property type="entry name" value="Metallo-dependent hydrolases"/>
    <property type="match status" value="1"/>
</dbReference>
<evidence type="ECO:0000256" key="1">
    <source>
        <dbReference type="ARBA" id="ARBA00022801"/>
    </source>
</evidence>
<dbReference type="InterPro" id="IPR032466">
    <property type="entry name" value="Metal_Hydrolase"/>
</dbReference>
<dbReference type="EMBL" id="VUNB01000005">
    <property type="protein sequence ID" value="MST69419.1"/>
    <property type="molecule type" value="Genomic_DNA"/>
</dbReference>
<name>A0A6A8MB19_9FIRM</name>
<dbReference type="Gene3D" id="3.20.20.140">
    <property type="entry name" value="Metal-dependent hydrolases"/>
    <property type="match status" value="1"/>
</dbReference>
<dbReference type="CDD" id="cd01298">
    <property type="entry name" value="ATZ_TRZ_like"/>
    <property type="match status" value="1"/>
</dbReference>
<organism evidence="3">
    <name type="scientific">Baileyella intestinalis</name>
    <dbReference type="NCBI Taxonomy" id="2606709"/>
    <lineage>
        <taxon>Bacteria</taxon>
        <taxon>Bacillati</taxon>
        <taxon>Bacillota</taxon>
        <taxon>Clostridia</taxon>
        <taxon>Peptostreptococcales</taxon>
        <taxon>Anaerovoracaceae</taxon>
        <taxon>Baileyella</taxon>
    </lineage>
</organism>
<sequence>MLFENIGILDENFNYKPDKYVLTFGDRIVYIGDKRPEGKAYEGNLGPVYDGRGKVLMPGFYNAHGHSPMSLLRGYGEGLPLDRWLNERIFPFEAQLDGDAVYWGTMLSMAESARFGIVSTTDMYMFVDDMVKAYMESRMKANVSRAVTNFGHEKPENLQFYKDMVDVIKMYDGFGEGRIKADAGLHAEYSNDDDTTLLVAETARKYDVNMHVHVAETKFETEGCRERHNGKSPVEYLDSMGIFDQNTTAAHCVWLTDEDRKILASKNVTVASNPVSNMKLASGFCNVPELYKAGINVAIGTDGPSSNNSLNFFEEMKVFALLGKAVSGDAAAMDPRKVLYSATRAGAMAQGRRSCGLIKEGWHADLIVVDLDTVNMQPIEDVPTALVFSADGKDVLLTMVDGRVIYNNGEYDTIDVEKAIAMTKEARIRVGGRV</sequence>
<proteinExistence type="predicted"/>
<accession>A0A6A8MB19</accession>
<dbReference type="InterPro" id="IPR011059">
    <property type="entry name" value="Metal-dep_hydrolase_composite"/>
</dbReference>
<dbReference type="InterPro" id="IPR006680">
    <property type="entry name" value="Amidohydro-rel"/>
</dbReference>
<gene>
    <name evidence="3" type="ORF">FYJ66_07455</name>
</gene>
<dbReference type="Gene3D" id="2.30.40.10">
    <property type="entry name" value="Urease, subunit C, domain 1"/>
    <property type="match status" value="1"/>
</dbReference>
<dbReference type="PANTHER" id="PTHR43794:SF11">
    <property type="entry name" value="AMIDOHYDROLASE-RELATED DOMAIN-CONTAINING PROTEIN"/>
    <property type="match status" value="1"/>
</dbReference>
<dbReference type="SUPFAM" id="SSF51338">
    <property type="entry name" value="Composite domain of metallo-dependent hydrolases"/>
    <property type="match status" value="1"/>
</dbReference>
<dbReference type="AlphaFoldDB" id="A0A6A8MB19"/>
<reference evidence="3" key="1">
    <citation type="submission" date="2019-09" db="EMBL/GenBank/DDBJ databases">
        <title>In-depth cultivation of the pig gut microbiome towards novel bacterial diversity and tailored functional studies.</title>
        <authorList>
            <person name="Wylensek D."/>
            <person name="Hitch T.C.A."/>
            <person name="Clavel T."/>
        </authorList>
    </citation>
    <scope>NUCLEOTIDE SEQUENCE</scope>
    <source>
        <strain evidence="3">RF-744-FAT-WT-3</strain>
    </source>
</reference>
<dbReference type="RefSeq" id="WP_154572881.1">
    <property type="nucleotide sequence ID" value="NZ_VUNB01000005.1"/>
</dbReference>
<dbReference type="Pfam" id="PF01979">
    <property type="entry name" value="Amidohydro_1"/>
    <property type="match status" value="1"/>
</dbReference>
<dbReference type="PANTHER" id="PTHR43794">
    <property type="entry name" value="AMINOHYDROLASE SSNA-RELATED"/>
    <property type="match status" value="1"/>
</dbReference>
<dbReference type="GO" id="GO:0016810">
    <property type="term" value="F:hydrolase activity, acting on carbon-nitrogen (but not peptide) bonds"/>
    <property type="evidence" value="ECO:0007669"/>
    <property type="project" value="InterPro"/>
</dbReference>
<evidence type="ECO:0000259" key="2">
    <source>
        <dbReference type="Pfam" id="PF01979"/>
    </source>
</evidence>